<dbReference type="InterPro" id="IPR051448">
    <property type="entry name" value="CdaR-like_regulators"/>
</dbReference>
<dbReference type="PANTHER" id="PTHR33744:SF1">
    <property type="entry name" value="DNA-BINDING TRANSCRIPTIONAL ACTIVATOR ADER"/>
    <property type="match status" value="1"/>
</dbReference>
<sequence>MTDPLSGRGGAADDVADMLGGLGGLVRELPESIHRLLVDEVPELTADQQLTELLNDTVAANVDTWFSAIRYSIPIDNVEPPTAALEHARRMAQRDIPVNALLRAYRLGHQHGLNLIISELRRADLAPDQKLELYEHITHVSFRYIDWMSEQVLATYQAERQQWDENRRSLRTQAIRDILDGRDVDVSQTSKTMDYPLDATHLALLVWLTQDTSSDADAVIVLERFARQAVAAAGATRLIYHSIDRLVACVWMTMPEGSDAIAKLRSFVLAQTDSPKVTVGEHLCGVEGFRRSYQQAAQARAVTMAGESPKHRFVATQDPGLALASMLVVDIPTLKYWIHTVLGTLAQSNDTDHRLRETLRVFLRAGSSYKAAAEELQIHTNTVKYRVSRAVARRGQPVAASRLDLEVALLMCDWFGDAVLT</sequence>
<evidence type="ECO:0000259" key="4">
    <source>
        <dbReference type="Pfam" id="PF17853"/>
    </source>
</evidence>
<name>A0ABY8VSM3_9MYCO</name>
<evidence type="ECO:0000256" key="1">
    <source>
        <dbReference type="ARBA" id="ARBA00006754"/>
    </source>
</evidence>
<dbReference type="Proteomes" id="UP001236585">
    <property type="component" value="Chromosome"/>
</dbReference>
<evidence type="ECO:0000313" key="5">
    <source>
        <dbReference type="EMBL" id="WIM85941.1"/>
    </source>
</evidence>
<evidence type="ECO:0000259" key="3">
    <source>
        <dbReference type="Pfam" id="PF14361"/>
    </source>
</evidence>
<keyword evidence="6" id="KW-1185">Reference proteome</keyword>
<dbReference type="Pfam" id="PF14361">
    <property type="entry name" value="RsbRD_N"/>
    <property type="match status" value="1"/>
</dbReference>
<feature type="domain" description="PucR C-terminal helix-turn-helix" evidence="2">
    <location>
        <begin position="355"/>
        <end position="410"/>
    </location>
</feature>
<feature type="domain" description="CdaR GGDEF-like" evidence="4">
    <location>
        <begin position="183"/>
        <end position="301"/>
    </location>
</feature>
<dbReference type="EMBL" id="CP126981">
    <property type="protein sequence ID" value="WIM85941.1"/>
    <property type="molecule type" value="Genomic_DNA"/>
</dbReference>
<dbReference type="InterPro" id="IPR025736">
    <property type="entry name" value="PucR_C-HTH_dom"/>
</dbReference>
<gene>
    <name evidence="5" type="ORF">PT015_13440</name>
</gene>
<dbReference type="PANTHER" id="PTHR33744">
    <property type="entry name" value="CARBOHYDRATE DIACID REGULATOR"/>
    <property type="match status" value="1"/>
</dbReference>
<feature type="domain" description="RsbT co-antagonist protein RsbRD N-terminal" evidence="3">
    <location>
        <begin position="30"/>
        <end position="171"/>
    </location>
</feature>
<protein>
    <submittedName>
        <fullName evidence="5">Helix-turn-helix domain-containing protein</fullName>
    </submittedName>
</protein>
<proteinExistence type="inferred from homology"/>
<comment type="similarity">
    <text evidence="1">Belongs to the CdaR family.</text>
</comment>
<organism evidence="5 6">
    <name type="scientific">Candidatus Mycobacterium wuenschmannii</name>
    <dbReference type="NCBI Taxonomy" id="3027808"/>
    <lineage>
        <taxon>Bacteria</taxon>
        <taxon>Bacillati</taxon>
        <taxon>Actinomycetota</taxon>
        <taxon>Actinomycetes</taxon>
        <taxon>Mycobacteriales</taxon>
        <taxon>Mycobacteriaceae</taxon>
        <taxon>Mycobacterium</taxon>
    </lineage>
</organism>
<reference evidence="5 6" key="1">
    <citation type="journal article" date="2023" name="Microbiol. Resour. Announc.">
        <title>Complete Genome Sequence of Mycobacterium wuenschmanii, a novel Nontuberculous Mycobacterium Isolated from a captive population of Amazon Milk Frogs.</title>
        <authorList>
            <person name="Hicks J."/>
            <person name="Zeineldin M."/>
            <person name="Ward H."/>
            <person name="Wuenschmann A."/>
            <person name="Camp P."/>
            <person name="Farrell D."/>
            <person name="Lehman K."/>
            <person name="Thacker T."/>
            <person name="Cuthbert E."/>
        </authorList>
    </citation>
    <scope>NUCLEOTIDE SEQUENCE [LARGE SCALE GENOMIC DNA]</scope>
    <source>
        <strain evidence="5 6">Wuenschmanii</strain>
    </source>
</reference>
<dbReference type="InterPro" id="IPR042070">
    <property type="entry name" value="PucR_C-HTH_sf"/>
</dbReference>
<dbReference type="Gene3D" id="1.10.10.2840">
    <property type="entry name" value="PucR C-terminal helix-turn-helix domain"/>
    <property type="match status" value="1"/>
</dbReference>
<accession>A0ABY8VSM3</accession>
<dbReference type="InterPro" id="IPR041522">
    <property type="entry name" value="CdaR_GGDEF"/>
</dbReference>
<dbReference type="InterPro" id="IPR025751">
    <property type="entry name" value="RsbRD_N_dom"/>
</dbReference>
<dbReference type="RefSeq" id="WP_285185103.1">
    <property type="nucleotide sequence ID" value="NZ_CP126981.1"/>
</dbReference>
<evidence type="ECO:0000313" key="6">
    <source>
        <dbReference type="Proteomes" id="UP001236585"/>
    </source>
</evidence>
<dbReference type="Pfam" id="PF17853">
    <property type="entry name" value="GGDEF_2"/>
    <property type="match status" value="1"/>
</dbReference>
<evidence type="ECO:0000259" key="2">
    <source>
        <dbReference type="Pfam" id="PF13556"/>
    </source>
</evidence>
<dbReference type="Pfam" id="PF13556">
    <property type="entry name" value="HTH_30"/>
    <property type="match status" value="1"/>
</dbReference>